<dbReference type="KEGG" id="cbi:CLJ_0061"/>
<dbReference type="RefSeq" id="WP_012720329.1">
    <property type="nucleotide sequence ID" value="NC_012654.1"/>
</dbReference>
<dbReference type="GO" id="GO:0005524">
    <property type="term" value="F:ATP binding"/>
    <property type="evidence" value="ECO:0007669"/>
    <property type="project" value="UniProtKB-KW"/>
</dbReference>
<dbReference type="Proteomes" id="UP000002333">
    <property type="component" value="Plasmid pCLJ"/>
</dbReference>
<evidence type="ECO:0000313" key="1">
    <source>
        <dbReference type="EMBL" id="ACQ51381.1"/>
    </source>
</evidence>
<dbReference type="EMBL" id="CP001081">
    <property type="protein sequence ID" value="ACQ51381.1"/>
    <property type="molecule type" value="Genomic_DNA"/>
</dbReference>
<keyword evidence="1" id="KW-0067">ATP-binding</keyword>
<reference evidence="2" key="2">
    <citation type="submission" date="2008-05" db="EMBL/GenBank/DDBJ databases">
        <title>Genome sequence of Clostridium botulinum Ba4 strain 657 plasmid pCLJ.</title>
        <authorList>
            <person name="Shrivastava S."/>
            <person name="Brown J.L."/>
            <person name="Bruce D."/>
            <person name="Detter C."/>
            <person name="Munk C."/>
            <person name="Smith L.A."/>
            <person name="Smith T.J."/>
            <person name="Sutton G."/>
            <person name="Brettin T.S."/>
        </authorList>
    </citation>
    <scope>NUCLEOTIDE SEQUENCE [LARGE SCALE GENOMIC DNA]</scope>
    <source>
        <strain evidence="2">657 / Type Ba4</strain>
        <plasmid evidence="2">pCLJ</plasmid>
    </source>
</reference>
<proteinExistence type="predicted"/>
<accession>A0A3F3A5Z0</accession>
<gene>
    <name evidence="1" type="ordered locus">CLJ_0061</name>
</gene>
<protein>
    <submittedName>
        <fullName evidence="1">ABC transporter, ATP-binding protein</fullName>
    </submittedName>
</protein>
<dbReference type="AlphaFoldDB" id="A0A3F3A5Z0"/>
<keyword evidence="1" id="KW-0614">Plasmid</keyword>
<name>A0A3F3A5Z0_CLOB6</name>
<reference evidence="1 2" key="1">
    <citation type="journal article" date="2007" name="PLoS ONE">
        <title>Analysis of the neurotoxin complex genes in Clostridium botulinum A1-A4 and B1 strains: BoNT/A3, /Ba4 and /B1 clusters are located within plasmids.</title>
        <authorList>
            <person name="Smith T.J."/>
            <person name="Hill K.K."/>
            <person name="Foley B.T."/>
            <person name="Detter J.C."/>
            <person name="Munk A.C."/>
            <person name="Bruce D.C."/>
            <person name="Doggett N.A."/>
            <person name="Smith L.A."/>
            <person name="Marks J.D."/>
            <person name="Xie G."/>
            <person name="Brettin T.S."/>
        </authorList>
    </citation>
    <scope>NUCLEOTIDE SEQUENCE [LARGE SCALE GENOMIC DNA]</scope>
    <source>
        <strain evidence="2">657 / Type Ba4</strain>
    </source>
</reference>
<geneLocation type="plasmid" evidence="1 2">
    <name>pCLJ</name>
</geneLocation>
<sequence>MVTLEFIRKKNKNKQSFFNTKVAKSTLSQEEYEEERDVFLRFVKPINEKSLYNYFTECEEIRS</sequence>
<evidence type="ECO:0000313" key="2">
    <source>
        <dbReference type="Proteomes" id="UP000002333"/>
    </source>
</evidence>
<organism evidence="1 2">
    <name type="scientific">Clostridium botulinum (strain 657 / Type Ba4)</name>
    <dbReference type="NCBI Taxonomy" id="515621"/>
    <lineage>
        <taxon>Bacteria</taxon>
        <taxon>Bacillati</taxon>
        <taxon>Bacillota</taxon>
        <taxon>Clostridia</taxon>
        <taxon>Eubacteriales</taxon>
        <taxon>Clostridiaceae</taxon>
        <taxon>Clostridium</taxon>
    </lineage>
</organism>
<keyword evidence="1" id="KW-0547">Nucleotide-binding</keyword>